<evidence type="ECO:0000313" key="3">
    <source>
        <dbReference type="Proteomes" id="UP000008311"/>
    </source>
</evidence>
<keyword evidence="3" id="KW-1185">Reference proteome</keyword>
<evidence type="ECO:0000313" key="2">
    <source>
        <dbReference type="EMBL" id="EEF35605.1"/>
    </source>
</evidence>
<dbReference type="Proteomes" id="UP000008311">
    <property type="component" value="Unassembled WGS sequence"/>
</dbReference>
<reference evidence="3" key="1">
    <citation type="journal article" date="2010" name="Nat. Biotechnol.">
        <title>Draft genome sequence of the oilseed species Ricinus communis.</title>
        <authorList>
            <person name="Chan A.P."/>
            <person name="Crabtree J."/>
            <person name="Zhao Q."/>
            <person name="Lorenzi H."/>
            <person name="Orvis J."/>
            <person name="Puiu D."/>
            <person name="Melake-Berhan A."/>
            <person name="Jones K.M."/>
            <person name="Redman J."/>
            <person name="Chen G."/>
            <person name="Cahoon E.B."/>
            <person name="Gedil M."/>
            <person name="Stanke M."/>
            <person name="Haas B.J."/>
            <person name="Wortman J.R."/>
            <person name="Fraser-Liggett C.M."/>
            <person name="Ravel J."/>
            <person name="Rabinowicz P.D."/>
        </authorList>
    </citation>
    <scope>NUCLEOTIDE SEQUENCE [LARGE SCALE GENOMIC DNA]</scope>
    <source>
        <strain evidence="3">cv. Hale</strain>
    </source>
</reference>
<gene>
    <name evidence="2" type="ORF">RCOM_0164810</name>
</gene>
<accession>B9SLA5</accession>
<proteinExistence type="predicted"/>
<protein>
    <submittedName>
        <fullName evidence="2">Uncharacterized protein</fullName>
    </submittedName>
</protein>
<dbReference type="AlphaFoldDB" id="B9SLA5"/>
<name>B9SLA5_RICCO</name>
<dbReference type="EMBL" id="EQ974014">
    <property type="protein sequence ID" value="EEF35605.1"/>
    <property type="molecule type" value="Genomic_DNA"/>
</dbReference>
<sequence length="92" mass="10212">MVVSSLAKSSDIRATGSKLKEKRKRKKYQKKFTVKNLESKGIVSSIRSNILKSKLLVQRCKATRLKHSFSLKQDPSPRCIGSAVMHVPGSGI</sequence>
<dbReference type="InParanoid" id="B9SLA5"/>
<evidence type="ECO:0000256" key="1">
    <source>
        <dbReference type="SAM" id="MobiDB-lite"/>
    </source>
</evidence>
<feature type="region of interest" description="Disordered" evidence="1">
    <location>
        <begin position="1"/>
        <end position="28"/>
    </location>
</feature>
<organism evidence="2 3">
    <name type="scientific">Ricinus communis</name>
    <name type="common">Castor bean</name>
    <dbReference type="NCBI Taxonomy" id="3988"/>
    <lineage>
        <taxon>Eukaryota</taxon>
        <taxon>Viridiplantae</taxon>
        <taxon>Streptophyta</taxon>
        <taxon>Embryophyta</taxon>
        <taxon>Tracheophyta</taxon>
        <taxon>Spermatophyta</taxon>
        <taxon>Magnoliopsida</taxon>
        <taxon>eudicotyledons</taxon>
        <taxon>Gunneridae</taxon>
        <taxon>Pentapetalae</taxon>
        <taxon>rosids</taxon>
        <taxon>fabids</taxon>
        <taxon>Malpighiales</taxon>
        <taxon>Euphorbiaceae</taxon>
        <taxon>Acalyphoideae</taxon>
        <taxon>Acalypheae</taxon>
        <taxon>Ricinus</taxon>
    </lineage>
</organism>